<reference evidence="2" key="1">
    <citation type="submission" date="2020-12" db="EMBL/GenBank/DDBJ databases">
        <title>Metabolic potential, ecology and presence of endohyphal bacteria is reflected in genomic diversity of Mucoromycotina.</title>
        <authorList>
            <person name="Muszewska A."/>
            <person name="Okrasinska A."/>
            <person name="Steczkiewicz K."/>
            <person name="Drgas O."/>
            <person name="Orlowska M."/>
            <person name="Perlinska-Lenart U."/>
            <person name="Aleksandrzak-Piekarczyk T."/>
            <person name="Szatraj K."/>
            <person name="Zielenkiewicz U."/>
            <person name="Pilsyk S."/>
            <person name="Malc E."/>
            <person name="Mieczkowski P."/>
            <person name="Kruszewska J.S."/>
            <person name="Biernat P."/>
            <person name="Pawlowska J."/>
        </authorList>
    </citation>
    <scope>NUCLEOTIDE SEQUENCE</scope>
    <source>
        <strain evidence="2">WA0000017839</strain>
    </source>
</reference>
<keyword evidence="1" id="KW-0812">Transmembrane</keyword>
<dbReference type="AlphaFoldDB" id="A0A8H7VB70"/>
<feature type="transmembrane region" description="Helical" evidence="1">
    <location>
        <begin position="21"/>
        <end position="45"/>
    </location>
</feature>
<gene>
    <name evidence="2" type="ORF">INT47_001692</name>
</gene>
<dbReference type="Proteomes" id="UP000603453">
    <property type="component" value="Unassembled WGS sequence"/>
</dbReference>
<evidence type="ECO:0000313" key="2">
    <source>
        <dbReference type="EMBL" id="KAG2212332.1"/>
    </source>
</evidence>
<evidence type="ECO:0000256" key="1">
    <source>
        <dbReference type="SAM" id="Phobius"/>
    </source>
</evidence>
<sequence length="271" mass="29394">MSATLNDQVVQLVFGLANMSVDIPFTSVSLPVLDVLFAILIHYSYRSALGVSHSQVGWYQGLLATLVMATGGGCTVAVLRGEPIGILKSNQFWGIHCTTYLAMFSNPYVYQLVDFLFTIPVVEHVFTLSDSVLRTLAMIQVGIEGVNSNPALGADKFVAKVLCGTLAGCGGGLWIDAFRLNQSNWSFSTPRLLHVASIDMKISFATSLFYIGATTPAFVEYLSLPLLKSQEAEAWSVVLLTSGLVYGSYSSKWAKQAKAVQDLNEKTEKSE</sequence>
<dbReference type="OrthoDB" id="206005at2759"/>
<accession>A0A8H7VB70</accession>
<protein>
    <submittedName>
        <fullName evidence="2">Uncharacterized protein</fullName>
    </submittedName>
</protein>
<keyword evidence="3" id="KW-1185">Reference proteome</keyword>
<feature type="transmembrane region" description="Helical" evidence="1">
    <location>
        <begin position="57"/>
        <end position="79"/>
    </location>
</feature>
<keyword evidence="1" id="KW-0472">Membrane</keyword>
<evidence type="ECO:0000313" key="3">
    <source>
        <dbReference type="Proteomes" id="UP000603453"/>
    </source>
</evidence>
<comment type="caution">
    <text evidence="2">The sequence shown here is derived from an EMBL/GenBank/DDBJ whole genome shotgun (WGS) entry which is preliminary data.</text>
</comment>
<name>A0A8H7VB70_9FUNG</name>
<keyword evidence="1" id="KW-1133">Transmembrane helix</keyword>
<dbReference type="EMBL" id="JAEPRD010000006">
    <property type="protein sequence ID" value="KAG2212332.1"/>
    <property type="molecule type" value="Genomic_DNA"/>
</dbReference>
<organism evidence="2 3">
    <name type="scientific">Mucor saturninus</name>
    <dbReference type="NCBI Taxonomy" id="64648"/>
    <lineage>
        <taxon>Eukaryota</taxon>
        <taxon>Fungi</taxon>
        <taxon>Fungi incertae sedis</taxon>
        <taxon>Mucoromycota</taxon>
        <taxon>Mucoromycotina</taxon>
        <taxon>Mucoromycetes</taxon>
        <taxon>Mucorales</taxon>
        <taxon>Mucorineae</taxon>
        <taxon>Mucoraceae</taxon>
        <taxon>Mucor</taxon>
    </lineage>
</organism>
<proteinExistence type="predicted"/>